<dbReference type="Gene3D" id="2.60.120.330">
    <property type="entry name" value="B-lactam Antibiotic, Isopenicillin N Synthase, Chain"/>
    <property type="match status" value="1"/>
</dbReference>
<dbReference type="Pfam" id="PF14226">
    <property type="entry name" value="DIOX_N"/>
    <property type="match status" value="1"/>
</dbReference>
<dbReference type="Proteomes" id="UP001151287">
    <property type="component" value="Unassembled WGS sequence"/>
</dbReference>
<evidence type="ECO:0000313" key="7">
    <source>
        <dbReference type="EMBL" id="KAJ1704556.1"/>
    </source>
</evidence>
<organism evidence="7 8">
    <name type="scientific">Rhynchospora breviuscula</name>
    <dbReference type="NCBI Taxonomy" id="2022672"/>
    <lineage>
        <taxon>Eukaryota</taxon>
        <taxon>Viridiplantae</taxon>
        <taxon>Streptophyta</taxon>
        <taxon>Embryophyta</taxon>
        <taxon>Tracheophyta</taxon>
        <taxon>Spermatophyta</taxon>
        <taxon>Magnoliopsida</taxon>
        <taxon>Liliopsida</taxon>
        <taxon>Poales</taxon>
        <taxon>Cyperaceae</taxon>
        <taxon>Cyperoideae</taxon>
        <taxon>Rhynchosporeae</taxon>
        <taxon>Rhynchospora</taxon>
    </lineage>
</organism>
<evidence type="ECO:0000256" key="1">
    <source>
        <dbReference type="ARBA" id="ARBA00008056"/>
    </source>
</evidence>
<dbReference type="PROSITE" id="PS51471">
    <property type="entry name" value="FE2OG_OXY"/>
    <property type="match status" value="1"/>
</dbReference>
<dbReference type="InterPro" id="IPR050295">
    <property type="entry name" value="Plant_2OG-oxidoreductases"/>
</dbReference>
<comment type="caution">
    <text evidence="7">The sequence shown here is derived from an EMBL/GenBank/DDBJ whole genome shotgun (WGS) entry which is preliminary data.</text>
</comment>
<evidence type="ECO:0000259" key="6">
    <source>
        <dbReference type="PROSITE" id="PS51471"/>
    </source>
</evidence>
<dbReference type="InterPro" id="IPR027443">
    <property type="entry name" value="IPNS-like_sf"/>
</dbReference>
<accession>A0A9Q0D2D0</accession>
<dbReference type="AlphaFoldDB" id="A0A9Q0D2D0"/>
<evidence type="ECO:0000313" key="8">
    <source>
        <dbReference type="Proteomes" id="UP001151287"/>
    </source>
</evidence>
<comment type="similarity">
    <text evidence="1 5">Belongs to the iron/ascorbate-dependent oxidoreductase family.</text>
</comment>
<dbReference type="EMBL" id="JAMQYH010000001">
    <property type="protein sequence ID" value="KAJ1704556.1"/>
    <property type="molecule type" value="Genomic_DNA"/>
</dbReference>
<keyword evidence="8" id="KW-1185">Reference proteome</keyword>
<protein>
    <recommendedName>
        <fullName evidence="6">Fe2OG dioxygenase domain-containing protein</fullName>
    </recommendedName>
</protein>
<proteinExistence type="inferred from homology"/>
<dbReference type="InterPro" id="IPR005123">
    <property type="entry name" value="Oxoglu/Fe-dep_dioxygenase_dom"/>
</dbReference>
<keyword evidence="2 5" id="KW-0479">Metal-binding</keyword>
<dbReference type="GO" id="GO:0016491">
    <property type="term" value="F:oxidoreductase activity"/>
    <property type="evidence" value="ECO:0007669"/>
    <property type="project" value="UniProtKB-KW"/>
</dbReference>
<dbReference type="OrthoDB" id="288590at2759"/>
<keyword evidence="3 5" id="KW-0560">Oxidoreductase</keyword>
<evidence type="ECO:0000256" key="5">
    <source>
        <dbReference type="RuleBase" id="RU003682"/>
    </source>
</evidence>
<gene>
    <name evidence="7" type="ORF">LUZ63_004335</name>
</gene>
<dbReference type="PRINTS" id="PR00682">
    <property type="entry name" value="IPNSYNTHASE"/>
</dbReference>
<dbReference type="FunFam" id="2.60.120.330:FF:000079">
    <property type="entry name" value="Protein SRG1"/>
    <property type="match status" value="1"/>
</dbReference>
<keyword evidence="4 5" id="KW-0408">Iron</keyword>
<sequence>MASMQHWPEPVTPVQAISEAGFEKIPDCYIKPVNERPLNAKQAGNCTDRAKLVRVPVVDLKGLSSSNLATYQATVEAISTACREWGLFQVVNHGVNVDLVNNVKDSWRGFFCLPTENKQVYANSPITYEGYGSRLGVEKGAILDWGDYFFLSLLPAHTKTCYDKWPVEPISCRETTEEYSAELLKLCKTLMTALSMALGLEAEKLQEEFGAGDYIDVGFRVNYYPKCPQPDLTLGLSSHSDPGGLTILLADEHVAGLQVNKDGGWVTVKPAPNAFIINIGDQIQVLSNGIFKSVEHRVVVNAEQDRLSLALFYNPRSDVPLGPLPALLSLDSPPLYQPMTFNDYRMYIRKNGPRGKTQVESVKVV</sequence>
<dbReference type="SUPFAM" id="SSF51197">
    <property type="entry name" value="Clavaminate synthase-like"/>
    <property type="match status" value="1"/>
</dbReference>
<evidence type="ECO:0000256" key="2">
    <source>
        <dbReference type="ARBA" id="ARBA00022723"/>
    </source>
</evidence>
<name>A0A9Q0D2D0_9POAL</name>
<feature type="domain" description="Fe2OG dioxygenase" evidence="6">
    <location>
        <begin position="214"/>
        <end position="315"/>
    </location>
</feature>
<dbReference type="PANTHER" id="PTHR47991">
    <property type="entry name" value="OXOGLUTARATE/IRON-DEPENDENT DIOXYGENASE"/>
    <property type="match status" value="1"/>
</dbReference>
<reference evidence="7" key="1">
    <citation type="journal article" date="2022" name="Cell">
        <title>Repeat-based holocentromeres influence genome architecture and karyotype evolution.</title>
        <authorList>
            <person name="Hofstatter P.G."/>
            <person name="Thangavel G."/>
            <person name="Lux T."/>
            <person name="Neumann P."/>
            <person name="Vondrak T."/>
            <person name="Novak P."/>
            <person name="Zhang M."/>
            <person name="Costa L."/>
            <person name="Castellani M."/>
            <person name="Scott A."/>
            <person name="Toegelov H."/>
            <person name="Fuchs J."/>
            <person name="Mata-Sucre Y."/>
            <person name="Dias Y."/>
            <person name="Vanzela A.L.L."/>
            <person name="Huettel B."/>
            <person name="Almeida C.C.S."/>
            <person name="Simkova H."/>
            <person name="Souza G."/>
            <person name="Pedrosa-Harand A."/>
            <person name="Macas J."/>
            <person name="Mayer K.F.X."/>
            <person name="Houben A."/>
            <person name="Marques A."/>
        </authorList>
    </citation>
    <scope>NUCLEOTIDE SEQUENCE</scope>
    <source>
        <strain evidence="7">RhyBre1mFocal</strain>
    </source>
</reference>
<evidence type="ECO:0000256" key="4">
    <source>
        <dbReference type="ARBA" id="ARBA00023004"/>
    </source>
</evidence>
<evidence type="ECO:0000256" key="3">
    <source>
        <dbReference type="ARBA" id="ARBA00023002"/>
    </source>
</evidence>
<dbReference type="Pfam" id="PF03171">
    <property type="entry name" value="2OG-FeII_Oxy"/>
    <property type="match status" value="1"/>
</dbReference>
<dbReference type="GO" id="GO:0046872">
    <property type="term" value="F:metal ion binding"/>
    <property type="evidence" value="ECO:0007669"/>
    <property type="project" value="UniProtKB-KW"/>
</dbReference>
<dbReference type="InterPro" id="IPR044861">
    <property type="entry name" value="IPNS-like_FE2OG_OXY"/>
</dbReference>
<dbReference type="InterPro" id="IPR026992">
    <property type="entry name" value="DIOX_N"/>
</dbReference>